<name>A0ABW9CUH0_9BURK</name>
<reference evidence="1 2" key="1">
    <citation type="journal article" date="2024" name="Chem. Sci.">
        <title>Discovery of megapolipeptins by genome mining of a Burkholderiales bacteria collection.</title>
        <authorList>
            <person name="Paulo B.S."/>
            <person name="Recchia M.J.J."/>
            <person name="Lee S."/>
            <person name="Fergusson C.H."/>
            <person name="Romanowski S.B."/>
            <person name="Hernandez A."/>
            <person name="Krull N."/>
            <person name="Liu D.Y."/>
            <person name="Cavanagh H."/>
            <person name="Bos A."/>
            <person name="Gray C.A."/>
            <person name="Murphy B.T."/>
            <person name="Linington R.G."/>
            <person name="Eustaquio A.S."/>
        </authorList>
    </citation>
    <scope>NUCLEOTIDE SEQUENCE [LARGE SCALE GENOMIC DNA]</scope>
    <source>
        <strain evidence="1 2">RL17-374-BIF-D</strain>
    </source>
</reference>
<sequence>MPYTIDPLSIQFTETRHGVNATARILFDGKKVGTIHDHAERIVTDVTFSTEEDRAAFAIEARRILATVFGKATHHDSAFISEYARALLKQAEEELLKQSQDDHISDDRA</sequence>
<dbReference type="Proteomes" id="UP001629462">
    <property type="component" value="Unassembled WGS sequence"/>
</dbReference>
<keyword evidence="2" id="KW-1185">Reference proteome</keyword>
<evidence type="ECO:0000313" key="1">
    <source>
        <dbReference type="EMBL" id="MFM0521825.1"/>
    </source>
</evidence>
<gene>
    <name evidence="1" type="ORF">PQR08_30840</name>
</gene>
<proteinExistence type="predicted"/>
<evidence type="ECO:0000313" key="2">
    <source>
        <dbReference type="Proteomes" id="UP001629462"/>
    </source>
</evidence>
<accession>A0ABW9CUH0</accession>
<dbReference type="RefSeq" id="WP_250487895.1">
    <property type="nucleotide sequence ID" value="NZ_JAQQDB010000040.1"/>
</dbReference>
<organism evidence="1 2">
    <name type="scientific">Caballeronia jiangsuensis</name>
    <dbReference type="NCBI Taxonomy" id="1458357"/>
    <lineage>
        <taxon>Bacteria</taxon>
        <taxon>Pseudomonadati</taxon>
        <taxon>Pseudomonadota</taxon>
        <taxon>Betaproteobacteria</taxon>
        <taxon>Burkholderiales</taxon>
        <taxon>Burkholderiaceae</taxon>
        <taxon>Caballeronia</taxon>
    </lineage>
</organism>
<protein>
    <submittedName>
        <fullName evidence="1">Uncharacterized protein</fullName>
    </submittedName>
</protein>
<comment type="caution">
    <text evidence="1">The sequence shown here is derived from an EMBL/GenBank/DDBJ whole genome shotgun (WGS) entry which is preliminary data.</text>
</comment>
<dbReference type="EMBL" id="JAQQDB010000040">
    <property type="protein sequence ID" value="MFM0521825.1"/>
    <property type="molecule type" value="Genomic_DNA"/>
</dbReference>